<organism evidence="1 2">
    <name type="scientific">Streptomyces pyxinicus</name>
    <dbReference type="NCBI Taxonomy" id="2970331"/>
    <lineage>
        <taxon>Bacteria</taxon>
        <taxon>Bacillati</taxon>
        <taxon>Actinomycetota</taxon>
        <taxon>Actinomycetes</taxon>
        <taxon>Kitasatosporales</taxon>
        <taxon>Streptomycetaceae</taxon>
        <taxon>Streptomyces</taxon>
    </lineage>
</organism>
<keyword evidence="2" id="KW-1185">Reference proteome</keyword>
<sequence length="141" mass="15053">MAKTRISISLEQDQAERIRQHAEPAGTDVSAYLVHALSGVLKDCAVPHQARTSEPPMRETKAGCPECLDCATDPDLADWRCIGTTLGRASPPAKERLAAVDAWVALAAGRHGSAVIFTIEPGDTHAYLKVLAPMDVRVVAV</sequence>
<protein>
    <recommendedName>
        <fullName evidence="3">CopG family transcriptional regulator</fullName>
    </recommendedName>
</protein>
<gene>
    <name evidence="1" type="ORF">NX794_01600</name>
</gene>
<accession>A0ABT2AUW7</accession>
<dbReference type="Proteomes" id="UP001205612">
    <property type="component" value="Unassembled WGS sequence"/>
</dbReference>
<evidence type="ECO:0000313" key="2">
    <source>
        <dbReference type="Proteomes" id="UP001205612"/>
    </source>
</evidence>
<reference evidence="1 2" key="1">
    <citation type="submission" date="2022-08" db="EMBL/GenBank/DDBJ databases">
        <authorList>
            <person name="Somphong A."/>
            <person name="Phongsopitanun W."/>
        </authorList>
    </citation>
    <scope>NUCLEOTIDE SEQUENCE [LARGE SCALE GENOMIC DNA]</scope>
    <source>
        <strain evidence="1 2">LP11</strain>
    </source>
</reference>
<proteinExistence type="predicted"/>
<name>A0ABT2AUW7_9ACTN</name>
<dbReference type="RefSeq" id="WP_258776182.1">
    <property type="nucleotide sequence ID" value="NZ_JANUGP010000001.1"/>
</dbReference>
<dbReference type="EMBL" id="JANUGP010000001">
    <property type="protein sequence ID" value="MCS0599941.1"/>
    <property type="molecule type" value="Genomic_DNA"/>
</dbReference>
<comment type="caution">
    <text evidence="1">The sequence shown here is derived from an EMBL/GenBank/DDBJ whole genome shotgun (WGS) entry which is preliminary data.</text>
</comment>
<evidence type="ECO:0000313" key="1">
    <source>
        <dbReference type="EMBL" id="MCS0599941.1"/>
    </source>
</evidence>
<evidence type="ECO:0008006" key="3">
    <source>
        <dbReference type="Google" id="ProtNLM"/>
    </source>
</evidence>